<dbReference type="EMBL" id="CH408032">
    <property type="protein sequence ID" value="EAQ88056.1"/>
    <property type="molecule type" value="Genomic_DNA"/>
</dbReference>
<dbReference type="InParanoid" id="Q2H0M1"/>
<gene>
    <name evidence="1" type="ORF">CHGG_04675</name>
</gene>
<dbReference type="HOGENOM" id="CLU_1855041_0_0_1"/>
<organism evidence="1 2">
    <name type="scientific">Chaetomium globosum (strain ATCC 6205 / CBS 148.51 / DSM 1962 / NBRC 6347 / NRRL 1970)</name>
    <name type="common">Soil fungus</name>
    <dbReference type="NCBI Taxonomy" id="306901"/>
    <lineage>
        <taxon>Eukaryota</taxon>
        <taxon>Fungi</taxon>
        <taxon>Dikarya</taxon>
        <taxon>Ascomycota</taxon>
        <taxon>Pezizomycotina</taxon>
        <taxon>Sordariomycetes</taxon>
        <taxon>Sordariomycetidae</taxon>
        <taxon>Sordariales</taxon>
        <taxon>Chaetomiaceae</taxon>
        <taxon>Chaetomium</taxon>
    </lineage>
</organism>
<accession>Q2H0M1</accession>
<proteinExistence type="predicted"/>
<dbReference type="GeneID" id="4393005"/>
<dbReference type="RefSeq" id="XP_001223889.1">
    <property type="nucleotide sequence ID" value="XM_001223888.1"/>
</dbReference>
<protein>
    <submittedName>
        <fullName evidence="1">Uncharacterized protein</fullName>
    </submittedName>
</protein>
<keyword evidence="2" id="KW-1185">Reference proteome</keyword>
<sequence length="138" mass="14571">MSSLTPQFSFLTLSVQIREEAAQNAENWALCAMAIYLQKTFHLDSSPVPAASSANIQGSRLHEGRLAAPPAAWNRPVPFNSSTFNPDINGVIMLQKVGSLTSGPGKTSANCAKSSTNASWVCSDCTPSNHVCVGGSYP</sequence>
<name>Q2H0M1_CHAGB</name>
<dbReference type="OrthoDB" id="5424255at2759"/>
<dbReference type="Proteomes" id="UP000001056">
    <property type="component" value="Unassembled WGS sequence"/>
</dbReference>
<reference evidence="2" key="1">
    <citation type="journal article" date="2015" name="Genome Announc.">
        <title>Draft genome sequence of the cellulolytic fungus Chaetomium globosum.</title>
        <authorList>
            <person name="Cuomo C.A."/>
            <person name="Untereiner W.A."/>
            <person name="Ma L.-J."/>
            <person name="Grabherr M."/>
            <person name="Birren B.W."/>
        </authorList>
    </citation>
    <scope>NUCLEOTIDE SEQUENCE [LARGE SCALE GENOMIC DNA]</scope>
    <source>
        <strain evidence="2">ATCC 6205 / CBS 148.51 / DSM 1962 / NBRC 6347 / NRRL 1970</strain>
    </source>
</reference>
<evidence type="ECO:0000313" key="1">
    <source>
        <dbReference type="EMBL" id="EAQ88056.1"/>
    </source>
</evidence>
<dbReference type="VEuPathDB" id="FungiDB:CHGG_04675"/>
<dbReference type="AlphaFoldDB" id="Q2H0M1"/>
<evidence type="ECO:0000313" key="2">
    <source>
        <dbReference type="Proteomes" id="UP000001056"/>
    </source>
</evidence>